<dbReference type="GO" id="GO:0008094">
    <property type="term" value="F:ATP-dependent activity, acting on DNA"/>
    <property type="evidence" value="ECO:0007669"/>
    <property type="project" value="TreeGrafter"/>
</dbReference>
<dbReference type="Gene3D" id="3.40.50.300">
    <property type="entry name" value="P-loop containing nucleotide triphosphate hydrolases"/>
    <property type="match status" value="1"/>
</dbReference>
<dbReference type="InterPro" id="IPR049730">
    <property type="entry name" value="SNF2/RAD54-like_C"/>
</dbReference>
<dbReference type="GO" id="GO:0005524">
    <property type="term" value="F:ATP binding"/>
    <property type="evidence" value="ECO:0007669"/>
    <property type="project" value="UniProtKB-KW"/>
</dbReference>
<evidence type="ECO:0000313" key="7">
    <source>
        <dbReference type="EMBL" id="KAF7295657.1"/>
    </source>
</evidence>
<protein>
    <submittedName>
        <fullName evidence="7">Helicase C-terminal domain-containing protein</fullName>
    </submittedName>
</protein>
<dbReference type="GeneID" id="59350142"/>
<sequence>MNGTIWSTSRFLSYGTLSVPIEPNSFSQIRRESESEDGWTILSLDALLKYIRRPEDYSVVTGLRLLISHQFISASYSAPRNDTVLIRIYLIPYDLPGAQGKLRNRAEPLLTSARGILANLLPNLNRTIASWDGRLELAPTSTPTHTATTLTELYEALPSPSGSITATSTPITRRLLNYDDPLNNLGLRSTLHRYQRRTIAAMVEKESKSNSTAEPDPLFLPVKGMNAQEFYFQPGTMEVLIERPKVDSARGGILCEELGTGKTVMCLGLILFTLTEISTPEPSMLDTRPILTPVALRHFPGSEFSAARARLLLNNRKALPPRDSRQCVPTLVELLLHKLAVEPVVSVPPSRAERYEQLKEAVEDLEQYNGPKQNNIPFYLDYQNEPIDYERTNRRNQVGAKQAGPFMLYLTSASLVVVPPNLLLQWTQEISLHCEDHVRVCVLKGTEAMLPARILASEYDIILMTYSRFTAESRASKDNSTTSPWTGCSCAEYHNVRVPRCVCTAPASSPLRHVRWKRLIIDEGHVSATLATELTGFTKSLSVERRWIVSGTPTTNLLGLSLGKKVVSFDALARDSESIESSRATSLSNDDNSLTLTGERIWTREDGEDLNKLGIMITHFVGVPQLLAKPSLMESHVREPLLNGRGSARKSPRPGAIEVLKQLMASVMLRHRIADVEEEVVLPPVTHELVFLQLHPIAVKSYNAMQASIAINAITSERKDLDYLFHPRNANLLAVAMQNMSQILFWGVDADMYHAADNISDGGAKLRGKLSPTTGSEDRLLLENSIRHYGTAFNDPLWRAIQTHEDVPYQLTDVVKPIMDIWSRTIANGALYIHADRIKRLRDWMVSHPLASEEAICRAGREQVEEDVKWRAEVERRERQAMKGKSTGSSGASHEQSRRKAKATEAIKSSSDAKTVTEIHKSLEQVELGITMDTETRDPPSILLARSHIGQAKLGTTTSSKLNYIINEILQYSKTEKFLIFSDSVLTLAHIKEAVELIGVDYLYFSNQIKADVRTQMVLTFQTSEKYRVFLAELKLGARGLNLVSASRIIFCEPVWRPDVESQAIKRCHRIGQTRPITVKTLAIRATAEETMAARRKALQDVAQMPKLIEEAGFRSYIANPKFLPETPMEDVPSFEAPLVKFGEPDNALQQEADVDMPFYPLEHTPPPTPPARRKIRFSDDTDGQSPPKRQKIVVPRHESEASVSETTSRRKVRFS</sequence>
<evidence type="ECO:0000256" key="4">
    <source>
        <dbReference type="SAM" id="MobiDB-lite"/>
    </source>
</evidence>
<dbReference type="CDD" id="cd18793">
    <property type="entry name" value="SF2_C_SNF"/>
    <property type="match status" value="1"/>
</dbReference>
<dbReference type="InterPro" id="IPR027417">
    <property type="entry name" value="P-loop_NTPase"/>
</dbReference>
<dbReference type="Proteomes" id="UP000636479">
    <property type="component" value="Unassembled WGS sequence"/>
</dbReference>
<keyword evidence="1" id="KW-0547">Nucleotide-binding</keyword>
<dbReference type="PANTHER" id="PTHR45626:SF51">
    <property type="entry name" value="SNF2-RELATED DOMAIN-CONTAINING PROTEIN"/>
    <property type="match status" value="1"/>
</dbReference>
<evidence type="ECO:0000313" key="8">
    <source>
        <dbReference type="Proteomes" id="UP000636479"/>
    </source>
</evidence>
<dbReference type="SMART" id="SM00487">
    <property type="entry name" value="DEXDc"/>
    <property type="match status" value="1"/>
</dbReference>
<dbReference type="InterPro" id="IPR038718">
    <property type="entry name" value="SNF2-like_sf"/>
</dbReference>
<feature type="domain" description="Helicase C-terminal" evidence="6">
    <location>
        <begin position="965"/>
        <end position="1122"/>
    </location>
</feature>
<dbReference type="Gene3D" id="3.40.50.10810">
    <property type="entry name" value="Tandem AAA-ATPase domain"/>
    <property type="match status" value="2"/>
</dbReference>
<dbReference type="SUPFAM" id="SSF52540">
    <property type="entry name" value="P-loop containing nucleoside triphosphate hydrolases"/>
    <property type="match status" value="2"/>
</dbReference>
<reference evidence="7" key="1">
    <citation type="submission" date="2020-05" db="EMBL/GenBank/DDBJ databases">
        <title>Mycena genomes resolve the evolution of fungal bioluminescence.</title>
        <authorList>
            <person name="Tsai I.J."/>
        </authorList>
    </citation>
    <scope>NUCLEOTIDE SEQUENCE</scope>
    <source>
        <strain evidence="7">171206Taipei</strain>
    </source>
</reference>
<dbReference type="AlphaFoldDB" id="A0A8H6SB07"/>
<evidence type="ECO:0000256" key="2">
    <source>
        <dbReference type="ARBA" id="ARBA00022801"/>
    </source>
</evidence>
<dbReference type="SMART" id="SM00490">
    <property type="entry name" value="HELICc"/>
    <property type="match status" value="1"/>
</dbReference>
<evidence type="ECO:0000256" key="1">
    <source>
        <dbReference type="ARBA" id="ARBA00022741"/>
    </source>
</evidence>
<dbReference type="RefSeq" id="XP_037217020.1">
    <property type="nucleotide sequence ID" value="XM_037367626.1"/>
</dbReference>
<feature type="compositionally biased region" description="Basic and acidic residues" evidence="4">
    <location>
        <begin position="895"/>
        <end position="905"/>
    </location>
</feature>
<dbReference type="GO" id="GO:0004386">
    <property type="term" value="F:helicase activity"/>
    <property type="evidence" value="ECO:0007669"/>
    <property type="project" value="UniProtKB-KW"/>
</dbReference>
<gene>
    <name evidence="7" type="ORF">MIND_01105900</name>
</gene>
<feature type="domain" description="Helicase ATP-binding" evidence="5">
    <location>
        <begin position="402"/>
        <end position="558"/>
    </location>
</feature>
<dbReference type="GO" id="GO:0006281">
    <property type="term" value="P:DNA repair"/>
    <property type="evidence" value="ECO:0007669"/>
    <property type="project" value="TreeGrafter"/>
</dbReference>
<dbReference type="InterPro" id="IPR001650">
    <property type="entry name" value="Helicase_C-like"/>
</dbReference>
<feature type="region of interest" description="Disordered" evidence="4">
    <location>
        <begin position="876"/>
        <end position="909"/>
    </location>
</feature>
<keyword evidence="3" id="KW-0067">ATP-binding</keyword>
<feature type="region of interest" description="Disordered" evidence="4">
    <location>
        <begin position="1158"/>
        <end position="1216"/>
    </location>
</feature>
<organism evidence="7 8">
    <name type="scientific">Mycena indigotica</name>
    <dbReference type="NCBI Taxonomy" id="2126181"/>
    <lineage>
        <taxon>Eukaryota</taxon>
        <taxon>Fungi</taxon>
        <taxon>Dikarya</taxon>
        <taxon>Basidiomycota</taxon>
        <taxon>Agaricomycotina</taxon>
        <taxon>Agaricomycetes</taxon>
        <taxon>Agaricomycetidae</taxon>
        <taxon>Agaricales</taxon>
        <taxon>Marasmiineae</taxon>
        <taxon>Mycenaceae</taxon>
        <taxon>Mycena</taxon>
    </lineage>
</organism>
<keyword evidence="7" id="KW-0347">Helicase</keyword>
<dbReference type="Pfam" id="PF00176">
    <property type="entry name" value="SNF2-rel_dom"/>
    <property type="match status" value="1"/>
</dbReference>
<dbReference type="GO" id="GO:0016787">
    <property type="term" value="F:hydrolase activity"/>
    <property type="evidence" value="ECO:0007669"/>
    <property type="project" value="UniProtKB-KW"/>
</dbReference>
<proteinExistence type="predicted"/>
<dbReference type="Pfam" id="PF00271">
    <property type="entry name" value="Helicase_C"/>
    <property type="match status" value="1"/>
</dbReference>
<keyword evidence="2" id="KW-0378">Hydrolase</keyword>
<evidence type="ECO:0000256" key="3">
    <source>
        <dbReference type="ARBA" id="ARBA00022840"/>
    </source>
</evidence>
<evidence type="ECO:0000259" key="5">
    <source>
        <dbReference type="PROSITE" id="PS51192"/>
    </source>
</evidence>
<dbReference type="PANTHER" id="PTHR45626">
    <property type="entry name" value="TRANSCRIPTION TERMINATION FACTOR 2-RELATED"/>
    <property type="match status" value="1"/>
</dbReference>
<accession>A0A8H6SB07</accession>
<keyword evidence="8" id="KW-1185">Reference proteome</keyword>
<name>A0A8H6SB07_9AGAR</name>
<dbReference type="EMBL" id="JACAZF010000009">
    <property type="protein sequence ID" value="KAF7295657.1"/>
    <property type="molecule type" value="Genomic_DNA"/>
</dbReference>
<dbReference type="InterPro" id="IPR014001">
    <property type="entry name" value="Helicase_ATP-bd"/>
</dbReference>
<dbReference type="GO" id="GO:0005634">
    <property type="term" value="C:nucleus"/>
    <property type="evidence" value="ECO:0007669"/>
    <property type="project" value="TreeGrafter"/>
</dbReference>
<evidence type="ECO:0000259" key="6">
    <source>
        <dbReference type="PROSITE" id="PS51194"/>
    </source>
</evidence>
<dbReference type="InterPro" id="IPR050628">
    <property type="entry name" value="SNF2_RAD54_helicase_TF"/>
</dbReference>
<comment type="caution">
    <text evidence="7">The sequence shown here is derived from an EMBL/GenBank/DDBJ whole genome shotgun (WGS) entry which is preliminary data.</text>
</comment>
<dbReference type="PROSITE" id="PS51192">
    <property type="entry name" value="HELICASE_ATP_BIND_1"/>
    <property type="match status" value="1"/>
</dbReference>
<dbReference type="OrthoDB" id="2801544at2759"/>
<dbReference type="PROSITE" id="PS51194">
    <property type="entry name" value="HELICASE_CTER"/>
    <property type="match status" value="1"/>
</dbReference>
<dbReference type="InterPro" id="IPR000330">
    <property type="entry name" value="SNF2_N"/>
</dbReference>